<feature type="domain" description="RanBD1" evidence="4">
    <location>
        <begin position="190"/>
        <end position="324"/>
    </location>
</feature>
<feature type="compositionally biased region" description="Basic and acidic residues" evidence="3">
    <location>
        <begin position="191"/>
        <end position="203"/>
    </location>
</feature>
<feature type="region of interest" description="Disordered" evidence="3">
    <location>
        <begin position="38"/>
        <end position="85"/>
    </location>
</feature>
<evidence type="ECO:0000313" key="5">
    <source>
        <dbReference type="EMBL" id="OBA21387.1"/>
    </source>
</evidence>
<comment type="caution">
    <text evidence="5">The sequence shown here is derived from an EMBL/GenBank/DDBJ whole genome shotgun (WGS) entry which is preliminary data.</text>
</comment>
<evidence type="ECO:0000256" key="1">
    <source>
        <dbReference type="ARBA" id="ARBA00004123"/>
    </source>
</evidence>
<feature type="compositionally biased region" description="Polar residues" evidence="3">
    <location>
        <begin position="38"/>
        <end position="47"/>
    </location>
</feature>
<dbReference type="SMART" id="SM00160">
    <property type="entry name" value="RanBD"/>
    <property type="match status" value="1"/>
</dbReference>
<accession>A0A1A0HBY4</accession>
<reference evidence="5 6" key="1">
    <citation type="submission" date="2016-05" db="EMBL/GenBank/DDBJ databases">
        <title>Comparative genomics of biotechnologically important yeasts.</title>
        <authorList>
            <consortium name="DOE Joint Genome Institute"/>
            <person name="Riley R."/>
            <person name="Haridas S."/>
            <person name="Wolfe K.H."/>
            <person name="Lopes M.R."/>
            <person name="Hittinger C.T."/>
            <person name="Goker M."/>
            <person name="Salamov A."/>
            <person name="Wisecaver J."/>
            <person name="Long T.M."/>
            <person name="Aerts A.L."/>
            <person name="Barry K."/>
            <person name="Choi C."/>
            <person name="Clum A."/>
            <person name="Coughlan A.Y."/>
            <person name="Deshpande S."/>
            <person name="Douglass A.P."/>
            <person name="Hanson S.J."/>
            <person name="Klenk H.-P."/>
            <person name="LaButti K."/>
            <person name="Lapidus A."/>
            <person name="Lindquist E."/>
            <person name="Lipzen A."/>
            <person name="Meier-kolthoff J.P."/>
            <person name="Ohm R.A."/>
            <person name="Otillar R.P."/>
            <person name="Pangilinan J."/>
            <person name="Peng Y."/>
            <person name="Rokas A."/>
            <person name="Rosa C.A."/>
            <person name="Scheuner C."/>
            <person name="Sibirny A.A."/>
            <person name="Slot J.C."/>
            <person name="Stielow J.B."/>
            <person name="Sun H."/>
            <person name="Kurtzman C.P."/>
            <person name="Blackwell M."/>
            <person name="Grigoriev I.V."/>
            <person name="Jeffries T.W."/>
        </authorList>
    </citation>
    <scope>NUCLEOTIDE SEQUENCE [LARGE SCALE GENOMIC DNA]</scope>
    <source>
        <strain evidence="5 6">NRRL YB-4993</strain>
    </source>
</reference>
<proteinExistence type="predicted"/>
<dbReference type="STRING" id="869754.A0A1A0HBY4"/>
<dbReference type="Pfam" id="PF00638">
    <property type="entry name" value="Ran_BP1"/>
    <property type="match status" value="1"/>
</dbReference>
<dbReference type="SUPFAM" id="SSF50729">
    <property type="entry name" value="PH domain-like"/>
    <property type="match status" value="1"/>
</dbReference>
<comment type="subcellular location">
    <subcellularLocation>
        <location evidence="1">Nucleus</location>
    </subcellularLocation>
</comment>
<dbReference type="InterPro" id="IPR000156">
    <property type="entry name" value="Ran_bind_dom"/>
</dbReference>
<feature type="region of interest" description="Disordered" evidence="3">
    <location>
        <begin position="326"/>
        <end position="371"/>
    </location>
</feature>
<sequence length="371" mass="39364">MTDGSPAKKRSISQQDAAAKKAKTDLPLDAEIAVNALASDSTSTGHRASSLADDGAPQKTTSTAEKEQNNPAPLSADADKPVFGTTALPGSAKPVFGAASTFGNASIFDRMKNNTNVFDAAAKPSEAAQEQAAPATLSFGSFGGSFGAGSKFSNALQKASQKKSFLDEPKETDTDKEVSLGPSSQQYKQVDLSEKKVETGEENEKSVYSATAKLFELDLSNISEGWKERGRGPVHVNQAIQDPAQARLVMRSNGLLRVILNYKISQTTTLLKGLEASLSPGKFLRMTAVSAEGKPVQYMLKFLSEEIRDALVDKVSELKEQIKLAASPKPETAAQPPATGFRFISDSSENEAGGENTTLQRLSTNVDPGNE</sequence>
<evidence type="ECO:0000256" key="2">
    <source>
        <dbReference type="ARBA" id="ARBA00023242"/>
    </source>
</evidence>
<dbReference type="RefSeq" id="XP_018711897.1">
    <property type="nucleotide sequence ID" value="XM_018855945.1"/>
</dbReference>
<feature type="region of interest" description="Disordered" evidence="3">
    <location>
        <begin position="1"/>
        <end position="25"/>
    </location>
</feature>
<evidence type="ECO:0000313" key="6">
    <source>
        <dbReference type="Proteomes" id="UP000092555"/>
    </source>
</evidence>
<protein>
    <submittedName>
        <fullName evidence="5">PH domain-like protein</fullName>
    </submittedName>
</protein>
<gene>
    <name evidence="5" type="ORF">METBIDRAFT_31917</name>
</gene>
<dbReference type="PROSITE" id="PS50196">
    <property type="entry name" value="RANBD1"/>
    <property type="match status" value="1"/>
</dbReference>
<dbReference type="Gene3D" id="2.30.29.30">
    <property type="entry name" value="Pleckstrin-homology domain (PH domain)/Phosphotyrosine-binding domain (PTB)"/>
    <property type="match status" value="1"/>
</dbReference>
<keyword evidence="2" id="KW-0539">Nucleus</keyword>
<feature type="compositionally biased region" description="Basic and acidic residues" evidence="3">
    <location>
        <begin position="164"/>
        <end position="178"/>
    </location>
</feature>
<dbReference type="OrthoDB" id="411251at2759"/>
<dbReference type="GO" id="GO:0006607">
    <property type="term" value="P:NLS-bearing protein import into nucleus"/>
    <property type="evidence" value="ECO:0007669"/>
    <property type="project" value="TreeGrafter"/>
</dbReference>
<dbReference type="PANTHER" id="PTHR23138:SF142">
    <property type="entry name" value="RAN-BINDING PROTEIN 3B-RELATED"/>
    <property type="match status" value="1"/>
</dbReference>
<dbReference type="InterPro" id="IPR045255">
    <property type="entry name" value="RanBP1-like"/>
</dbReference>
<dbReference type="EMBL" id="LXTC01000003">
    <property type="protein sequence ID" value="OBA21387.1"/>
    <property type="molecule type" value="Genomic_DNA"/>
</dbReference>
<evidence type="ECO:0000256" key="3">
    <source>
        <dbReference type="SAM" id="MobiDB-lite"/>
    </source>
</evidence>
<dbReference type="GeneID" id="30028921"/>
<keyword evidence="6" id="KW-1185">Reference proteome</keyword>
<organism evidence="5 6">
    <name type="scientific">Metschnikowia bicuspidata var. bicuspidata NRRL YB-4993</name>
    <dbReference type="NCBI Taxonomy" id="869754"/>
    <lineage>
        <taxon>Eukaryota</taxon>
        <taxon>Fungi</taxon>
        <taxon>Dikarya</taxon>
        <taxon>Ascomycota</taxon>
        <taxon>Saccharomycotina</taxon>
        <taxon>Pichiomycetes</taxon>
        <taxon>Metschnikowiaceae</taxon>
        <taxon>Metschnikowia</taxon>
    </lineage>
</organism>
<feature type="compositionally biased region" description="Polar residues" evidence="3">
    <location>
        <begin position="355"/>
        <end position="371"/>
    </location>
</feature>
<dbReference type="AlphaFoldDB" id="A0A1A0HBY4"/>
<dbReference type="Proteomes" id="UP000092555">
    <property type="component" value="Unassembled WGS sequence"/>
</dbReference>
<dbReference type="InterPro" id="IPR011993">
    <property type="entry name" value="PH-like_dom_sf"/>
</dbReference>
<dbReference type="GO" id="GO:0005634">
    <property type="term" value="C:nucleus"/>
    <property type="evidence" value="ECO:0007669"/>
    <property type="project" value="UniProtKB-SubCell"/>
</dbReference>
<evidence type="ECO:0000259" key="4">
    <source>
        <dbReference type="PROSITE" id="PS50196"/>
    </source>
</evidence>
<feature type="region of interest" description="Disordered" evidence="3">
    <location>
        <begin position="162"/>
        <end position="203"/>
    </location>
</feature>
<name>A0A1A0HBY4_9ASCO</name>
<dbReference type="PANTHER" id="PTHR23138">
    <property type="entry name" value="RAN BINDING PROTEIN"/>
    <property type="match status" value="1"/>
</dbReference>